<dbReference type="STRING" id="661399.AQJ67_41400"/>
<sequence length="125" mass="13859">MSTEPRTVTLPTLDHGDVTMPEPSWCRGHDDHRPDTYRVDLDHKGVEHTLSHLGEPLLRAFLGQAPFASRPEHRTIGLYVEQGSYARTLNDAASLYDLAATFEAHADRLRELADQLATILDGGGQ</sequence>
<keyword evidence="2" id="KW-1185">Reference proteome</keyword>
<dbReference type="EMBL" id="LMWY01000063">
    <property type="protein sequence ID" value="KUN91889.1"/>
    <property type="molecule type" value="Genomic_DNA"/>
</dbReference>
<gene>
    <name evidence="1" type="ORF">AQJ67_41400</name>
</gene>
<dbReference type="AlphaFoldDB" id="A0A124I637"/>
<protein>
    <submittedName>
        <fullName evidence="1">Uncharacterized protein</fullName>
    </submittedName>
</protein>
<name>A0A124I637_9ACTN</name>
<dbReference type="OrthoDB" id="4335926at2"/>
<proteinExistence type="predicted"/>
<reference evidence="1 2" key="1">
    <citation type="submission" date="2015-10" db="EMBL/GenBank/DDBJ databases">
        <title>Draft genome sequence of Streptomyces caeruleatus NRRL B-24802, type strain for the species Streptomyces caeruleatus.</title>
        <authorList>
            <person name="Ruckert C."/>
            <person name="Winkler A."/>
            <person name="Kalinowski J."/>
            <person name="Kampfer P."/>
            <person name="Glaeser S."/>
        </authorList>
    </citation>
    <scope>NUCLEOTIDE SEQUENCE [LARGE SCALE GENOMIC DNA]</scope>
    <source>
        <strain evidence="1 2">NRRL B-24802</strain>
    </source>
</reference>
<dbReference type="Pfam" id="PF21848">
    <property type="entry name" value="DUF6907"/>
    <property type="match status" value="1"/>
</dbReference>
<accession>A0A124I637</accession>
<dbReference type="RefSeq" id="WP_062724808.1">
    <property type="nucleotide sequence ID" value="NZ_KQ948946.1"/>
</dbReference>
<comment type="caution">
    <text evidence="1">The sequence shown here is derived from an EMBL/GenBank/DDBJ whole genome shotgun (WGS) entry which is preliminary data.</text>
</comment>
<evidence type="ECO:0000313" key="2">
    <source>
        <dbReference type="Proteomes" id="UP000053429"/>
    </source>
</evidence>
<organism evidence="1 2">
    <name type="scientific">Streptomyces caeruleatus</name>
    <dbReference type="NCBI Taxonomy" id="661399"/>
    <lineage>
        <taxon>Bacteria</taxon>
        <taxon>Bacillati</taxon>
        <taxon>Actinomycetota</taxon>
        <taxon>Actinomycetes</taxon>
        <taxon>Kitasatosporales</taxon>
        <taxon>Streptomycetaceae</taxon>
        <taxon>Streptomyces</taxon>
    </lineage>
</organism>
<dbReference type="Proteomes" id="UP000053429">
    <property type="component" value="Unassembled WGS sequence"/>
</dbReference>
<dbReference type="InterPro" id="IPR054202">
    <property type="entry name" value="DUF6907"/>
</dbReference>
<evidence type="ECO:0000313" key="1">
    <source>
        <dbReference type="EMBL" id="KUN91889.1"/>
    </source>
</evidence>